<keyword evidence="1" id="KW-1277">Toxin-antitoxin system</keyword>
<accession>A0A3G2UPI1</accession>
<dbReference type="Gene3D" id="3.30.2310.20">
    <property type="entry name" value="RelE-like"/>
    <property type="match status" value="1"/>
</dbReference>
<dbReference type="AlphaFoldDB" id="A0A3G2UPI1"/>
<keyword evidence="2" id="KW-0614">Plasmid</keyword>
<dbReference type="Proteomes" id="UP000280708">
    <property type="component" value="Plasmid pF2"/>
</dbReference>
<protein>
    <submittedName>
        <fullName evidence="2">Type II toxin-antitoxin system RelE/ParE family toxin</fullName>
    </submittedName>
</protein>
<dbReference type="EMBL" id="CP033228">
    <property type="protein sequence ID" value="AYO75922.1"/>
    <property type="molecule type" value="Genomic_DNA"/>
</dbReference>
<organism evidence="2 3">
    <name type="scientific">Sphingobium yanoikuyae</name>
    <name type="common">Sphingomonas yanoikuyae</name>
    <dbReference type="NCBI Taxonomy" id="13690"/>
    <lineage>
        <taxon>Bacteria</taxon>
        <taxon>Pseudomonadati</taxon>
        <taxon>Pseudomonadota</taxon>
        <taxon>Alphaproteobacteria</taxon>
        <taxon>Sphingomonadales</taxon>
        <taxon>Sphingomonadaceae</taxon>
        <taxon>Sphingobium</taxon>
    </lineage>
</organism>
<evidence type="ECO:0000313" key="2">
    <source>
        <dbReference type="EMBL" id="AYO75922.1"/>
    </source>
</evidence>
<dbReference type="InterPro" id="IPR035093">
    <property type="entry name" value="RelE/ParE_toxin_dom_sf"/>
</dbReference>
<sequence length="112" mass="12429">MTLKPVVPRAAARADVDNAIEHYLAEAGPEVELGFIDALERAYAAIGKLPVIGSPRWAHELNLPGLRSWRIQGYPWLVFYVEGEANIDVWRVLHAKLDIPAWMEGEGPEASV</sequence>
<gene>
    <name evidence="2" type="ORF">EBF16_02695</name>
</gene>
<evidence type="ECO:0000313" key="3">
    <source>
        <dbReference type="Proteomes" id="UP000280708"/>
    </source>
</evidence>
<geneLocation type="plasmid" evidence="3">
    <name>pf2</name>
</geneLocation>
<name>A0A3G2UPI1_SPHYA</name>
<proteinExistence type="predicted"/>
<dbReference type="Pfam" id="PF05016">
    <property type="entry name" value="ParE_toxin"/>
    <property type="match status" value="1"/>
</dbReference>
<reference evidence="2 3" key="1">
    <citation type="submission" date="2018-10" db="EMBL/GenBank/DDBJ databases">
        <title>Characterization and genome analysis of a novel bacterium Sphingobium yanoikuyae SJTF8 capable of degrading PAHs.</title>
        <authorList>
            <person name="Yin C."/>
            <person name="Xiong W."/>
            <person name="Liang R."/>
        </authorList>
    </citation>
    <scope>NUCLEOTIDE SEQUENCE [LARGE SCALE GENOMIC DNA]</scope>
    <source>
        <strain evidence="2 3">SJTF8</strain>
        <plasmid evidence="3">pf2</plasmid>
    </source>
</reference>
<evidence type="ECO:0000256" key="1">
    <source>
        <dbReference type="ARBA" id="ARBA00022649"/>
    </source>
</evidence>
<dbReference type="InterPro" id="IPR007712">
    <property type="entry name" value="RelE/ParE_toxin"/>
</dbReference>
<dbReference type="RefSeq" id="WP_122129209.1">
    <property type="nucleotide sequence ID" value="NZ_CP033228.1"/>
</dbReference>